<accession>A0A0A9D4T4</accession>
<dbReference type="AlphaFoldDB" id="A0A0A9D4T4"/>
<sequence length="49" mass="5494">MEDWVLHLSCGFGCCMLHPRSTGANPPDQAQTERDLHLGLQRCHLRCCG</sequence>
<reference evidence="1" key="1">
    <citation type="submission" date="2014-09" db="EMBL/GenBank/DDBJ databases">
        <authorList>
            <person name="Magalhaes I.L.F."/>
            <person name="Oliveira U."/>
            <person name="Santos F.R."/>
            <person name="Vidigal T.H.D.A."/>
            <person name="Brescovit A.D."/>
            <person name="Santos A.J."/>
        </authorList>
    </citation>
    <scope>NUCLEOTIDE SEQUENCE</scope>
    <source>
        <tissue evidence="1">Shoot tissue taken approximately 20 cm above the soil surface</tissue>
    </source>
</reference>
<proteinExistence type="predicted"/>
<dbReference type="EMBL" id="GBRH01219133">
    <property type="protein sequence ID" value="JAD78762.1"/>
    <property type="molecule type" value="Transcribed_RNA"/>
</dbReference>
<protein>
    <submittedName>
        <fullName evidence="1">Uncharacterized protein</fullName>
    </submittedName>
</protein>
<organism evidence="1">
    <name type="scientific">Arundo donax</name>
    <name type="common">Giant reed</name>
    <name type="synonym">Donax arundinaceus</name>
    <dbReference type="NCBI Taxonomy" id="35708"/>
    <lineage>
        <taxon>Eukaryota</taxon>
        <taxon>Viridiplantae</taxon>
        <taxon>Streptophyta</taxon>
        <taxon>Embryophyta</taxon>
        <taxon>Tracheophyta</taxon>
        <taxon>Spermatophyta</taxon>
        <taxon>Magnoliopsida</taxon>
        <taxon>Liliopsida</taxon>
        <taxon>Poales</taxon>
        <taxon>Poaceae</taxon>
        <taxon>PACMAD clade</taxon>
        <taxon>Arundinoideae</taxon>
        <taxon>Arundineae</taxon>
        <taxon>Arundo</taxon>
    </lineage>
</organism>
<evidence type="ECO:0000313" key="1">
    <source>
        <dbReference type="EMBL" id="JAD78762.1"/>
    </source>
</evidence>
<name>A0A0A9D4T4_ARUDO</name>
<reference evidence="1" key="2">
    <citation type="journal article" date="2015" name="Data Brief">
        <title>Shoot transcriptome of the giant reed, Arundo donax.</title>
        <authorList>
            <person name="Barrero R.A."/>
            <person name="Guerrero F.D."/>
            <person name="Moolhuijzen P."/>
            <person name="Goolsby J.A."/>
            <person name="Tidwell J."/>
            <person name="Bellgard S.E."/>
            <person name="Bellgard M.I."/>
        </authorList>
    </citation>
    <scope>NUCLEOTIDE SEQUENCE</scope>
    <source>
        <tissue evidence="1">Shoot tissue taken approximately 20 cm above the soil surface</tissue>
    </source>
</reference>